<evidence type="ECO:0000256" key="4">
    <source>
        <dbReference type="ARBA" id="ARBA00023125"/>
    </source>
</evidence>
<dbReference type="PROSITE" id="PS51192">
    <property type="entry name" value="HELICASE_ATP_BIND_1"/>
    <property type="match status" value="1"/>
</dbReference>
<dbReference type="InterPro" id="IPR001650">
    <property type="entry name" value="Helicase_C-like"/>
</dbReference>
<dbReference type="Gene3D" id="3.40.50.300">
    <property type="entry name" value="P-loop containing nucleotide triphosphate hydrolases"/>
    <property type="match status" value="2"/>
</dbReference>
<feature type="domain" description="Helicase C-terminal" evidence="10">
    <location>
        <begin position="137"/>
        <end position="307"/>
    </location>
</feature>
<dbReference type="GO" id="GO:0016787">
    <property type="term" value="F:hydrolase activity"/>
    <property type="evidence" value="ECO:0007669"/>
    <property type="project" value="UniProtKB-KW"/>
</dbReference>
<dbReference type="EC" id="5.6.2.4" evidence="8"/>
<dbReference type="Proteomes" id="UP000620124">
    <property type="component" value="Unassembled WGS sequence"/>
</dbReference>
<dbReference type="GO" id="GO:0009378">
    <property type="term" value="F:four-way junction helicase activity"/>
    <property type="evidence" value="ECO:0007669"/>
    <property type="project" value="TreeGrafter"/>
</dbReference>
<evidence type="ECO:0000256" key="6">
    <source>
        <dbReference type="ARBA" id="ARBA00023242"/>
    </source>
</evidence>
<dbReference type="Pfam" id="PF00270">
    <property type="entry name" value="DEAD"/>
    <property type="match status" value="1"/>
</dbReference>
<keyword evidence="4" id="KW-0238">DNA-binding</keyword>
<evidence type="ECO:0000256" key="2">
    <source>
        <dbReference type="ARBA" id="ARBA00022741"/>
    </source>
</evidence>
<name>A0A8H7DFE5_9AGAR</name>
<evidence type="ECO:0000256" key="1">
    <source>
        <dbReference type="ARBA" id="ARBA00005446"/>
    </source>
</evidence>
<dbReference type="GO" id="GO:0005737">
    <property type="term" value="C:cytoplasm"/>
    <property type="evidence" value="ECO:0007669"/>
    <property type="project" value="TreeGrafter"/>
</dbReference>
<evidence type="ECO:0000313" key="12">
    <source>
        <dbReference type="Proteomes" id="UP000620124"/>
    </source>
</evidence>
<comment type="similarity">
    <text evidence="1">Belongs to the helicase family. RecQ subfamily.</text>
</comment>
<dbReference type="GO" id="GO:0003677">
    <property type="term" value="F:DNA binding"/>
    <property type="evidence" value="ECO:0007669"/>
    <property type="project" value="UniProtKB-KW"/>
</dbReference>
<proteinExistence type="inferred from homology"/>
<dbReference type="SMART" id="SM00490">
    <property type="entry name" value="HELICc"/>
    <property type="match status" value="1"/>
</dbReference>
<feature type="domain" description="Helicase ATP-binding" evidence="9">
    <location>
        <begin position="1"/>
        <end position="111"/>
    </location>
</feature>
<evidence type="ECO:0000259" key="9">
    <source>
        <dbReference type="PROSITE" id="PS51192"/>
    </source>
</evidence>
<keyword evidence="12" id="KW-1185">Reference proteome</keyword>
<gene>
    <name evidence="11" type="ORF">MVEN_00095700</name>
</gene>
<dbReference type="PROSITE" id="PS51194">
    <property type="entry name" value="HELICASE_CTER"/>
    <property type="match status" value="1"/>
</dbReference>
<dbReference type="Pfam" id="PF00271">
    <property type="entry name" value="Helicase_C"/>
    <property type="match status" value="1"/>
</dbReference>
<keyword evidence="5" id="KW-0413">Isomerase</keyword>
<dbReference type="PANTHER" id="PTHR13710:SF153">
    <property type="entry name" value="RECQ-LIKE DNA HELICASE BLM"/>
    <property type="match status" value="1"/>
</dbReference>
<evidence type="ECO:0000313" key="11">
    <source>
        <dbReference type="EMBL" id="KAF7372355.1"/>
    </source>
</evidence>
<dbReference type="GO" id="GO:0005634">
    <property type="term" value="C:nucleus"/>
    <property type="evidence" value="ECO:0007669"/>
    <property type="project" value="TreeGrafter"/>
</dbReference>
<evidence type="ECO:0000256" key="7">
    <source>
        <dbReference type="ARBA" id="ARBA00034617"/>
    </source>
</evidence>
<keyword evidence="2" id="KW-0547">Nucleotide-binding</keyword>
<dbReference type="SUPFAM" id="SSF52540">
    <property type="entry name" value="P-loop containing nucleoside triphosphate hydrolases"/>
    <property type="match status" value="1"/>
</dbReference>
<evidence type="ECO:0000256" key="8">
    <source>
        <dbReference type="ARBA" id="ARBA00034808"/>
    </source>
</evidence>
<dbReference type="GO" id="GO:0043138">
    <property type="term" value="F:3'-5' DNA helicase activity"/>
    <property type="evidence" value="ECO:0007669"/>
    <property type="project" value="UniProtKB-EC"/>
</dbReference>
<dbReference type="InterPro" id="IPR014001">
    <property type="entry name" value="Helicase_ATP-bd"/>
</dbReference>
<reference evidence="11" key="1">
    <citation type="submission" date="2020-05" db="EMBL/GenBank/DDBJ databases">
        <title>Mycena genomes resolve the evolution of fungal bioluminescence.</title>
        <authorList>
            <person name="Tsai I.J."/>
        </authorList>
    </citation>
    <scope>NUCLEOTIDE SEQUENCE</scope>
    <source>
        <strain evidence="11">CCC161011</strain>
    </source>
</reference>
<dbReference type="GO" id="GO:0005694">
    <property type="term" value="C:chromosome"/>
    <property type="evidence" value="ECO:0007669"/>
    <property type="project" value="TreeGrafter"/>
</dbReference>
<keyword evidence="3" id="KW-0067">ATP-binding</keyword>
<comment type="catalytic activity">
    <reaction evidence="7">
        <text>Couples ATP hydrolysis with the unwinding of duplex DNA by translocating in the 3'-5' direction.</text>
        <dbReference type="EC" id="5.6.2.4"/>
    </reaction>
</comment>
<comment type="caution">
    <text evidence="11">The sequence shown here is derived from an EMBL/GenBank/DDBJ whole genome shotgun (WGS) entry which is preliminary data.</text>
</comment>
<sequence length="350" mass="39233">MVNEDTVGPEIWPNLRQGRANLYYVSPEMALSTAFIQLWQDRSFRQRVQAVVIDEAHCIVEWGDDFRKEYSGLAKLRDYIGQETPILAATATCDTEAFNVIWKSLKFGCRPFWDIDVGSDRTNLLYITGIIKNSANPLLDIINIFPEKMDKDTPPTALPKCLFYFNTIEDCALAVETLRKCLPTHLRSLVQTFKSTVSEPAKELVWDRFKSGEIRILCATDAAGMGCNVADVKYTVLCSLPESLSSLGQRWGRTGRSRNILGTCILLVPAWAFRPEPVDSDGPQKKGETKADADRRAKLKKPVENFVNADCSHQYLRTYFQPATGLTTYNSLDPSDEPVEAVVGIFGGRC</sequence>
<keyword evidence="6" id="KW-0539">Nucleus</keyword>
<accession>A0A8H7DFE5</accession>
<keyword evidence="11" id="KW-0378">Hydrolase</keyword>
<dbReference type="PANTHER" id="PTHR13710">
    <property type="entry name" value="DNA HELICASE RECQ FAMILY MEMBER"/>
    <property type="match status" value="1"/>
</dbReference>
<protein>
    <recommendedName>
        <fullName evidence="8">DNA 3'-5' helicase</fullName>
        <ecNumber evidence="8">5.6.2.4</ecNumber>
    </recommendedName>
</protein>
<dbReference type="InterPro" id="IPR011545">
    <property type="entry name" value="DEAD/DEAH_box_helicase_dom"/>
</dbReference>
<dbReference type="GO" id="GO:0000724">
    <property type="term" value="P:double-strand break repair via homologous recombination"/>
    <property type="evidence" value="ECO:0007669"/>
    <property type="project" value="TreeGrafter"/>
</dbReference>
<dbReference type="EMBL" id="JACAZI010000001">
    <property type="protein sequence ID" value="KAF7372355.1"/>
    <property type="molecule type" value="Genomic_DNA"/>
</dbReference>
<dbReference type="InterPro" id="IPR027417">
    <property type="entry name" value="P-loop_NTPase"/>
</dbReference>
<dbReference type="OrthoDB" id="5409596at2759"/>
<evidence type="ECO:0000259" key="10">
    <source>
        <dbReference type="PROSITE" id="PS51194"/>
    </source>
</evidence>
<evidence type="ECO:0000256" key="5">
    <source>
        <dbReference type="ARBA" id="ARBA00023235"/>
    </source>
</evidence>
<evidence type="ECO:0000256" key="3">
    <source>
        <dbReference type="ARBA" id="ARBA00022840"/>
    </source>
</evidence>
<organism evidence="11 12">
    <name type="scientific">Mycena venus</name>
    <dbReference type="NCBI Taxonomy" id="2733690"/>
    <lineage>
        <taxon>Eukaryota</taxon>
        <taxon>Fungi</taxon>
        <taxon>Dikarya</taxon>
        <taxon>Basidiomycota</taxon>
        <taxon>Agaricomycotina</taxon>
        <taxon>Agaricomycetes</taxon>
        <taxon>Agaricomycetidae</taxon>
        <taxon>Agaricales</taxon>
        <taxon>Marasmiineae</taxon>
        <taxon>Mycenaceae</taxon>
        <taxon>Mycena</taxon>
    </lineage>
</organism>
<dbReference type="AlphaFoldDB" id="A0A8H7DFE5"/>
<dbReference type="GO" id="GO:0005524">
    <property type="term" value="F:ATP binding"/>
    <property type="evidence" value="ECO:0007669"/>
    <property type="project" value="UniProtKB-KW"/>
</dbReference>